<dbReference type="SUPFAM" id="SSF109736">
    <property type="entry name" value="FGAM synthase PurL, linker domain"/>
    <property type="match status" value="1"/>
</dbReference>
<dbReference type="PROSITE" id="PS51273">
    <property type="entry name" value="GATASE_TYPE_1"/>
    <property type="match status" value="1"/>
</dbReference>
<evidence type="ECO:0000313" key="16">
    <source>
        <dbReference type="Proteomes" id="UP000038040"/>
    </source>
</evidence>
<organism evidence="16 18">
    <name type="scientific">Dracunculus medinensis</name>
    <name type="common">Guinea worm</name>
    <dbReference type="NCBI Taxonomy" id="318479"/>
    <lineage>
        <taxon>Eukaryota</taxon>
        <taxon>Metazoa</taxon>
        <taxon>Ecdysozoa</taxon>
        <taxon>Nematoda</taxon>
        <taxon>Chromadorea</taxon>
        <taxon>Rhabditida</taxon>
        <taxon>Spirurina</taxon>
        <taxon>Dracunculoidea</taxon>
        <taxon>Dracunculidae</taxon>
        <taxon>Dracunculus</taxon>
    </lineage>
</organism>
<evidence type="ECO:0000256" key="11">
    <source>
        <dbReference type="ARBA" id="ARBA00032632"/>
    </source>
</evidence>
<dbReference type="InterPro" id="IPR036921">
    <property type="entry name" value="PurM-like_N_sf"/>
</dbReference>
<dbReference type="Pfam" id="PF13507">
    <property type="entry name" value="GATase_5"/>
    <property type="match status" value="1"/>
</dbReference>
<comment type="similarity">
    <text evidence="2">In the N-terminal section; belongs to the FGAMS family.</text>
</comment>
<evidence type="ECO:0000256" key="5">
    <source>
        <dbReference type="ARBA" id="ARBA00022723"/>
    </source>
</evidence>
<dbReference type="OrthoDB" id="6666987at2759"/>
<accession>A0A158Q6L1</accession>
<dbReference type="InterPro" id="IPR010073">
    <property type="entry name" value="PurL_large"/>
</dbReference>
<dbReference type="InterPro" id="IPR055181">
    <property type="entry name" value="FGAR-AT_PurM_N-like"/>
</dbReference>
<keyword evidence="4" id="KW-0436">Ligase</keyword>
<dbReference type="Proteomes" id="UP000274756">
    <property type="component" value="Unassembled WGS sequence"/>
</dbReference>
<comment type="pathway">
    <text evidence="1">Purine metabolism; IMP biosynthesis via de novo pathway; 5-amino-1-(5-phospho-D-ribosyl)imidazole from N(2)-formyl-N(1)-(5-phospho-D-ribosyl)glycinamide: step 1/2.</text>
</comment>
<dbReference type="CDD" id="cd02204">
    <property type="entry name" value="PurL_repeat2"/>
    <property type="match status" value="1"/>
</dbReference>
<dbReference type="GO" id="GO:0004642">
    <property type="term" value="F:phosphoribosylformylglycinamidine synthase activity"/>
    <property type="evidence" value="ECO:0007669"/>
    <property type="project" value="UniProtKB-EC"/>
</dbReference>
<dbReference type="WBParaSite" id="DME_0001036901-mRNA-1">
    <property type="protein sequence ID" value="DME_0001036901-mRNA-1"/>
    <property type="gene ID" value="DME_0001036901"/>
</dbReference>
<dbReference type="SUPFAM" id="SSF55326">
    <property type="entry name" value="PurM N-terminal domain-like"/>
    <property type="match status" value="2"/>
</dbReference>
<dbReference type="InterPro" id="IPR029062">
    <property type="entry name" value="Class_I_gatase-like"/>
</dbReference>
<dbReference type="EC" id="6.3.5.3" evidence="3"/>
<dbReference type="AlphaFoldDB" id="A0A158Q6L1"/>
<evidence type="ECO:0000256" key="1">
    <source>
        <dbReference type="ARBA" id="ARBA00004920"/>
    </source>
</evidence>
<dbReference type="PANTHER" id="PTHR10099">
    <property type="entry name" value="PHOSPHORIBOSYLFORMYLGLYCINAMIDINE SYNTHASE"/>
    <property type="match status" value="1"/>
</dbReference>
<dbReference type="PANTHER" id="PTHR10099:SF1">
    <property type="entry name" value="PHOSPHORIBOSYLFORMYLGLYCINAMIDINE SYNTHASE"/>
    <property type="match status" value="1"/>
</dbReference>
<evidence type="ECO:0000259" key="13">
    <source>
        <dbReference type="Pfam" id="PF18072"/>
    </source>
</evidence>
<evidence type="ECO:0000256" key="7">
    <source>
        <dbReference type="ARBA" id="ARBA00022755"/>
    </source>
</evidence>
<dbReference type="NCBIfam" id="TIGR01735">
    <property type="entry name" value="FGAM_synt"/>
    <property type="match status" value="1"/>
</dbReference>
<evidence type="ECO:0000313" key="17">
    <source>
        <dbReference type="Proteomes" id="UP000274756"/>
    </source>
</evidence>
<evidence type="ECO:0000313" key="15">
    <source>
        <dbReference type="EMBL" id="VDN53866.1"/>
    </source>
</evidence>
<evidence type="ECO:0000256" key="6">
    <source>
        <dbReference type="ARBA" id="ARBA00022741"/>
    </source>
</evidence>
<reference evidence="15 17" key="2">
    <citation type="submission" date="2018-11" db="EMBL/GenBank/DDBJ databases">
        <authorList>
            <consortium name="Pathogen Informatics"/>
        </authorList>
    </citation>
    <scope>NUCLEOTIDE SEQUENCE [LARGE SCALE GENOMIC DNA]</scope>
</reference>
<dbReference type="Pfam" id="PF02769">
    <property type="entry name" value="AIRS_C"/>
    <property type="match status" value="2"/>
</dbReference>
<dbReference type="InterPro" id="IPR036676">
    <property type="entry name" value="PurM-like_C_sf"/>
</dbReference>
<dbReference type="GO" id="GO:0005737">
    <property type="term" value="C:cytoplasm"/>
    <property type="evidence" value="ECO:0007669"/>
    <property type="project" value="TreeGrafter"/>
</dbReference>
<keyword evidence="17" id="KW-1185">Reference proteome</keyword>
<dbReference type="Gene3D" id="3.40.50.880">
    <property type="match status" value="1"/>
</dbReference>
<evidence type="ECO:0000256" key="4">
    <source>
        <dbReference type="ARBA" id="ARBA00022598"/>
    </source>
</evidence>
<evidence type="ECO:0000256" key="9">
    <source>
        <dbReference type="ARBA" id="ARBA00022842"/>
    </source>
</evidence>
<evidence type="ECO:0000313" key="18">
    <source>
        <dbReference type="WBParaSite" id="DME_0001036901-mRNA-1"/>
    </source>
</evidence>
<dbReference type="GO" id="GO:0006189">
    <property type="term" value="P:'de novo' IMP biosynthetic process"/>
    <property type="evidence" value="ECO:0007669"/>
    <property type="project" value="UniProtKB-UniPathway"/>
</dbReference>
<dbReference type="CDD" id="cd01740">
    <property type="entry name" value="GATase1_FGAR_AT"/>
    <property type="match status" value="1"/>
</dbReference>
<keyword evidence="8" id="KW-0067">ATP-binding</keyword>
<feature type="domain" description="Phosphoribosylformylglycinamidine synthase linker" evidence="13">
    <location>
        <begin position="7"/>
        <end position="48"/>
    </location>
</feature>
<sequence length="1154" mass="127702">MTWGVAGLAFDDEDIDYYYQLFKSQIGRNPTDVELYDLAQSNSEHSRHTFFKGRLKIDGKFRSETLFDSIKKTQNYSNNNNIIAFTDNSSGIEGFEVSNLVPLNCLTVSKLDIVRSKRHIIYTSETHNFPTAVSPFPGAATGVGGRIRDVHATGRGAHTIAGVAGYSFGNLNLHGYTLPWEDGEKVHIFAKPSEIIIQASNGASDYGNKFGKYIILRFYLMNDASITHSEPIISGFSRSFGQTLEFTDGICRYEYIKPIMFSGGIGCIDEINVYKKNCEAGQLVVKIGGPAYRIGLGGGAASSINIQGVPNRYSELDFGAVQRGDPEMEQKLHRFIRSCIECGRSNPILSIHDQGAGNVLKEIVNDLNGGAIIEASKFELGDPSLSIRELWSAEYQESDAILIDPKKIKIVDEIAKRENCNYSIVGKITGDRIVTLYDYSSDHKSPQEDKMRAPFSISLDHIAIRNPKVYHLHDGATLTHSVLLPSFSIHNALDLVLRLPAVASKRFLTNKVDRSVSGLIAQQQCVGPLQTPLADVAVVALSYWDTVGAAIAIGEQPVKGILSPEYGASMSLAEALTNIDIKCSVNWMWPGKFGKEGLRLVKACDTLCEAMKTLGIAIDGGKDSMSMTVQMQNGSIAKSPETIVISAYAPCTDITHVVTPDLKGNIETRTELLHVEFGGYDNHTLAGTALAQCLGQIGNKSGKIDWENFKAAFIAIQNLIKEEQVLSGHDISDGGLITCAIEMAFAGNRSIILELDMKEWTNKMEMLFAENPGVILEVNSDTYKTFLNLFQSNGVLAKHIGYTGQEKGKAATVIIRINDEQVLNEPLGNLRQIWEETSYQLELLQTDSECAEQQKYYLEEAEEIIFQANFDFSIPMSNFLKSSIRESYKVAIIRAEGSNGDREMAAAFYMAGFIPFDVTTADLTEHGFSLKPFIGIAFVGGFSYGDVLGSAKGWTSVIKFNEKILYEFNGFRNRNDTFSIGVCNGCQLMVSLGWVGSMDRDNDGNIFLEQNDCGRFQCSFNSVLILKSPSIFLKGMENSILGIWTAHGEGKFGFRDKRTLDKLESEKLVPLKYCNALGQPAKIFPENPNGSPRSIAAICSMDGRHLAVMPHPERSFLSWQWPYYCSQWKSDCLTAPWMRLFINAYHWAHDRSKL</sequence>
<dbReference type="InterPro" id="IPR041609">
    <property type="entry name" value="PurL_linker"/>
</dbReference>
<evidence type="ECO:0000259" key="14">
    <source>
        <dbReference type="Pfam" id="PF22689"/>
    </source>
</evidence>
<dbReference type="GO" id="GO:0046872">
    <property type="term" value="F:metal ion binding"/>
    <property type="evidence" value="ECO:0007669"/>
    <property type="project" value="UniProtKB-KW"/>
</dbReference>
<dbReference type="InterPro" id="IPR010918">
    <property type="entry name" value="PurM-like_C_dom"/>
</dbReference>
<protein>
    <recommendedName>
        <fullName evidence="3">phosphoribosylformylglycinamidine synthase</fullName>
        <ecNumber evidence="3">6.3.5.3</ecNumber>
    </recommendedName>
    <alternativeName>
        <fullName evidence="11">Formylglycinamide ribonucleotide amidotransferase</fullName>
    </alternativeName>
    <alternativeName>
        <fullName evidence="10">Formylglycinamide ribotide amidotransferase</fullName>
    </alternativeName>
</protein>
<feature type="domain" description="PurM-like C-terminal" evidence="12">
    <location>
        <begin position="711"/>
        <end position="812"/>
    </location>
</feature>
<dbReference type="Proteomes" id="UP000038040">
    <property type="component" value="Unplaced"/>
</dbReference>
<name>A0A158Q6L1_DRAME</name>
<evidence type="ECO:0000256" key="2">
    <source>
        <dbReference type="ARBA" id="ARBA00008608"/>
    </source>
</evidence>
<dbReference type="Gene3D" id="3.30.1330.10">
    <property type="entry name" value="PurM-like, N-terminal domain"/>
    <property type="match status" value="2"/>
</dbReference>
<dbReference type="GO" id="GO:0005524">
    <property type="term" value="F:ATP binding"/>
    <property type="evidence" value="ECO:0007669"/>
    <property type="project" value="UniProtKB-KW"/>
</dbReference>
<dbReference type="Gene3D" id="1.10.8.750">
    <property type="entry name" value="Phosphoribosylformylglycinamidine synthase, linker domain"/>
    <property type="match status" value="1"/>
</dbReference>
<dbReference type="SUPFAM" id="SSF52317">
    <property type="entry name" value="Class I glutamine amidotransferase-like"/>
    <property type="match status" value="1"/>
</dbReference>
<reference evidence="18" key="1">
    <citation type="submission" date="2016-04" db="UniProtKB">
        <authorList>
            <consortium name="WormBaseParasite"/>
        </authorList>
    </citation>
    <scope>IDENTIFICATION</scope>
</reference>
<evidence type="ECO:0000259" key="12">
    <source>
        <dbReference type="Pfam" id="PF02769"/>
    </source>
</evidence>
<dbReference type="SUPFAM" id="SSF56042">
    <property type="entry name" value="PurM C-terminal domain-like"/>
    <property type="match status" value="2"/>
</dbReference>
<evidence type="ECO:0000256" key="8">
    <source>
        <dbReference type="ARBA" id="ARBA00022840"/>
    </source>
</evidence>
<keyword evidence="7" id="KW-0658">Purine biosynthesis</keyword>
<gene>
    <name evidence="15" type="ORF">DME_LOCUS3839</name>
</gene>
<dbReference type="SMART" id="SM01211">
    <property type="entry name" value="GATase_5"/>
    <property type="match status" value="1"/>
</dbReference>
<evidence type="ECO:0000256" key="3">
    <source>
        <dbReference type="ARBA" id="ARBA00012747"/>
    </source>
</evidence>
<dbReference type="Gene3D" id="3.90.650.10">
    <property type="entry name" value="PurM-like C-terminal domain"/>
    <property type="match status" value="2"/>
</dbReference>
<keyword evidence="6" id="KW-0547">Nucleotide-binding</keyword>
<dbReference type="UniPathway" id="UPA00074">
    <property type="reaction ID" value="UER00128"/>
</dbReference>
<dbReference type="STRING" id="318479.A0A158Q6L1"/>
<dbReference type="NCBIfam" id="NF003672">
    <property type="entry name" value="PRK05297.1"/>
    <property type="match status" value="1"/>
</dbReference>
<dbReference type="Pfam" id="PF18072">
    <property type="entry name" value="FGAR-AT_linker"/>
    <property type="match status" value="1"/>
</dbReference>
<feature type="domain" description="FGAR-AT PurM N-terminal-like" evidence="14">
    <location>
        <begin position="504"/>
        <end position="650"/>
    </location>
</feature>
<dbReference type="Pfam" id="PF22689">
    <property type="entry name" value="FGAR-AT_PurM_N-like"/>
    <property type="match status" value="1"/>
</dbReference>
<evidence type="ECO:0000256" key="10">
    <source>
        <dbReference type="ARBA" id="ARBA00029823"/>
    </source>
</evidence>
<keyword evidence="5" id="KW-0479">Metal-binding</keyword>
<feature type="domain" description="PurM-like C-terminal" evidence="12">
    <location>
        <begin position="279"/>
        <end position="436"/>
    </location>
</feature>
<keyword evidence="9" id="KW-0460">Magnesium</keyword>
<dbReference type="EMBL" id="UYYG01000199">
    <property type="protein sequence ID" value="VDN53866.1"/>
    <property type="molecule type" value="Genomic_DNA"/>
</dbReference>
<proteinExistence type="inferred from homology"/>